<keyword evidence="1" id="KW-1133">Transmembrane helix</keyword>
<keyword evidence="1" id="KW-0472">Membrane</keyword>
<sequence length="309" mass="36011">MRVHPKETPKCIACVLFSKYDIFAFTNCVTFSCHHPKSPSFKISKLFLACNVILLALFTFCGVLSAASSFHVCSNQNSICFLLISDQLIFFGNTLLILLLIKRNNIQIHELASWTRLFEHSESHTVLNMFRQSDIRKIKLAKTWSFLFPMIACTFVTTYYMFSYDDFPLNFLRKPLLSFCYVFQMKRVFDLKKTVLVIGIVLKNFRTSLERGLWKNPKMGTGDDFRKYHEFVGRVNHSIGLFMETTKVVLYVWSFVAVVNLILNFFVLIKYDDYSFYTTWLLQARCGNLMFGIVTILFKTEDVVNRMVS</sequence>
<evidence type="ECO:0000256" key="1">
    <source>
        <dbReference type="SAM" id="Phobius"/>
    </source>
</evidence>
<keyword evidence="3" id="KW-1185">Reference proteome</keyword>
<feature type="transmembrane region" description="Helical" evidence="1">
    <location>
        <begin position="79"/>
        <end position="101"/>
    </location>
</feature>
<feature type="transmembrane region" description="Helical" evidence="1">
    <location>
        <begin position="248"/>
        <end position="268"/>
    </location>
</feature>
<name>A0AA38J3T0_9CUCU</name>
<comment type="caution">
    <text evidence="2">The sequence shown here is derived from an EMBL/GenBank/DDBJ whole genome shotgun (WGS) entry which is preliminary data.</text>
</comment>
<feature type="transmembrane region" description="Helical" evidence="1">
    <location>
        <begin position="280"/>
        <end position="298"/>
    </location>
</feature>
<dbReference type="AlphaFoldDB" id="A0AA38J3T0"/>
<dbReference type="EMBL" id="JALNTZ010000002">
    <property type="protein sequence ID" value="KAJ3663989.1"/>
    <property type="molecule type" value="Genomic_DNA"/>
</dbReference>
<gene>
    <name evidence="2" type="ORF">Zmor_008196</name>
</gene>
<protein>
    <submittedName>
        <fullName evidence="2">Uncharacterized protein</fullName>
    </submittedName>
</protein>
<keyword evidence="1" id="KW-0812">Transmembrane</keyword>
<feature type="transmembrane region" description="Helical" evidence="1">
    <location>
        <begin position="46"/>
        <end position="67"/>
    </location>
</feature>
<evidence type="ECO:0000313" key="2">
    <source>
        <dbReference type="EMBL" id="KAJ3663989.1"/>
    </source>
</evidence>
<reference evidence="2" key="1">
    <citation type="journal article" date="2023" name="G3 (Bethesda)">
        <title>Whole genome assemblies of Zophobas morio and Tenebrio molitor.</title>
        <authorList>
            <person name="Kaur S."/>
            <person name="Stinson S.A."/>
            <person name="diCenzo G.C."/>
        </authorList>
    </citation>
    <scope>NUCLEOTIDE SEQUENCE</scope>
    <source>
        <strain evidence="2">QUZm001</strain>
    </source>
</reference>
<evidence type="ECO:0000313" key="3">
    <source>
        <dbReference type="Proteomes" id="UP001168821"/>
    </source>
</evidence>
<dbReference type="Proteomes" id="UP001168821">
    <property type="component" value="Unassembled WGS sequence"/>
</dbReference>
<organism evidence="2 3">
    <name type="scientific">Zophobas morio</name>
    <dbReference type="NCBI Taxonomy" id="2755281"/>
    <lineage>
        <taxon>Eukaryota</taxon>
        <taxon>Metazoa</taxon>
        <taxon>Ecdysozoa</taxon>
        <taxon>Arthropoda</taxon>
        <taxon>Hexapoda</taxon>
        <taxon>Insecta</taxon>
        <taxon>Pterygota</taxon>
        <taxon>Neoptera</taxon>
        <taxon>Endopterygota</taxon>
        <taxon>Coleoptera</taxon>
        <taxon>Polyphaga</taxon>
        <taxon>Cucujiformia</taxon>
        <taxon>Tenebrionidae</taxon>
        <taxon>Zophobas</taxon>
    </lineage>
</organism>
<dbReference type="PROSITE" id="PS51257">
    <property type="entry name" value="PROKAR_LIPOPROTEIN"/>
    <property type="match status" value="1"/>
</dbReference>
<proteinExistence type="predicted"/>
<accession>A0AA38J3T0</accession>
<feature type="transmembrane region" description="Helical" evidence="1">
    <location>
        <begin position="144"/>
        <end position="162"/>
    </location>
</feature>